<proteinExistence type="predicted"/>
<evidence type="ECO:0000259" key="5">
    <source>
        <dbReference type="PROSITE" id="PS51192"/>
    </source>
</evidence>
<dbReference type="EMBL" id="AOGT01000460">
    <property type="protein sequence ID" value="EMG49871.1"/>
    <property type="molecule type" value="Genomic_DNA"/>
</dbReference>
<protein>
    <recommendedName>
        <fullName evidence="5">Helicase ATP-binding domain-containing protein</fullName>
    </recommendedName>
</protein>
<evidence type="ECO:0000256" key="4">
    <source>
        <dbReference type="SAM" id="MobiDB-lite"/>
    </source>
</evidence>
<dbReference type="GO" id="GO:0006281">
    <property type="term" value="P:DNA repair"/>
    <property type="evidence" value="ECO:0007669"/>
    <property type="project" value="TreeGrafter"/>
</dbReference>
<dbReference type="InterPro" id="IPR000330">
    <property type="entry name" value="SNF2_N"/>
</dbReference>
<dbReference type="InterPro" id="IPR038718">
    <property type="entry name" value="SNF2-like_sf"/>
</dbReference>
<dbReference type="SMART" id="SM00487">
    <property type="entry name" value="DEXDc"/>
    <property type="match status" value="1"/>
</dbReference>
<dbReference type="AlphaFoldDB" id="M3ITF9"/>
<dbReference type="InterPro" id="IPR014001">
    <property type="entry name" value="Helicase_ATP-bd"/>
</dbReference>
<keyword evidence="3" id="KW-0067">ATP-binding</keyword>
<accession>M3ITF9</accession>
<keyword evidence="1" id="KW-0547">Nucleotide-binding</keyword>
<keyword evidence="7" id="KW-1185">Reference proteome</keyword>
<dbReference type="Proteomes" id="UP000011777">
    <property type="component" value="Unassembled WGS sequence"/>
</dbReference>
<dbReference type="OrthoDB" id="2801544at2759"/>
<reference evidence="6 7" key="1">
    <citation type="submission" date="2013-02" db="EMBL/GenBank/DDBJ databases">
        <title>Genome sequence of Candida maltosa Xu316, a potential industrial strain for xylitol and ethanol production.</title>
        <authorList>
            <person name="Yu J."/>
            <person name="Wang Q."/>
            <person name="Geng X."/>
            <person name="Bao W."/>
            <person name="He P."/>
            <person name="Cai J."/>
        </authorList>
    </citation>
    <scope>NUCLEOTIDE SEQUENCE [LARGE SCALE GENOMIC DNA]</scope>
    <source>
        <strain evidence="7">Xu316</strain>
    </source>
</reference>
<dbReference type="OMA" id="HHEMILR"/>
<dbReference type="SUPFAM" id="SSF52540">
    <property type="entry name" value="P-loop containing nucleoside triphosphate hydrolases"/>
    <property type="match status" value="1"/>
</dbReference>
<evidence type="ECO:0000256" key="1">
    <source>
        <dbReference type="ARBA" id="ARBA00022741"/>
    </source>
</evidence>
<name>M3ITF9_CANMX</name>
<comment type="caution">
    <text evidence="6">The sequence shown here is derived from an EMBL/GenBank/DDBJ whole genome shotgun (WGS) entry which is preliminary data.</text>
</comment>
<feature type="compositionally biased region" description="Low complexity" evidence="4">
    <location>
        <begin position="895"/>
        <end position="912"/>
    </location>
</feature>
<dbReference type="PANTHER" id="PTHR45626:SF51">
    <property type="entry name" value="SNF2-RELATED DOMAIN-CONTAINING PROTEIN"/>
    <property type="match status" value="1"/>
</dbReference>
<dbReference type="GO" id="GO:0008094">
    <property type="term" value="F:ATP-dependent activity, acting on DNA"/>
    <property type="evidence" value="ECO:0007669"/>
    <property type="project" value="TreeGrafter"/>
</dbReference>
<gene>
    <name evidence="6" type="ORF">G210_5268</name>
</gene>
<sequence length="924" mass="106201">MSESISNYQKVVEISNDLDRLVSIGTLNFYNLPLDRLSLYGITAPDGWKWLDSDFLIDSLQSGLHPLIKHLDFLTKYRFFIATYQIINPLISRVRIYAIPSDIEGARYFKAWRSSLKSSLRIQKRYVEYLEVMLRYIDFSSTSWSISNKSLPMYLIDCQYNGDIEQSPTKDELKFHIHRWSLSQSIQKFNPVSISTDSSFGHRVKNLYNEIPSPSLDKYSKNECRTVDLLSPESVSDRLSRLSKEISNGMVRIPGVKSLIYPFQARSVGVMFERESIERTRLVANMIKIRSPTSSDFYFNLFTKEINSVSDLVKLPLGGVLAENMGLGKTLICLSLICLTRYEISKTPKDLLLHHEMILRDGVESLTNICRDKILSESIPWKYYDLPESVKTKLISHPGYFILQFDNDNLLTSDAPPRRRQSYKNDFLGFTRKLFKCCTTLIIVPDNLFSQWSDEIKKHIEPGVLKTLCVANHIKSPYNEETMSYSSSIPDDVVTLIDYDIVLISQSCLSKYVNNKQSLIMQVYWKRLIIDEGHSMHSKSSKASQMCRLLYSERRWAVSGTPTSGLTKLYMSEQTEIRNEFDGKTDLMKLGTIIGNFLKMEPYHSTPKLWSHDIIHPLSGSVYGSELAFSNLLNSIVVRHRPYDVNVKLPDFHHEKIFLKPSFHDTLSLNLFASVLAVNAVTSERTGVDYMFHDSNRAQLRKLLSNIQRATFYWTGFERNDIERLVEICDNALKDETKKYSSGDIKLLQKSKETALIALNNSRWKISQTIHELIYYVTDCPSFTSRFGLGDINGTRIGIFGAPQLLALQKFIKDNRFLTYQSEQEFEGKVGDVATVFWHEYWQNEEIRNKDKFNKQTKSKSEDITLLKTKNTTPVIESPTKKKRKCSMNTKTAHTISPNSSRSFTSNTSSTPASSHRRLALIIS</sequence>
<dbReference type="GO" id="GO:0005634">
    <property type="term" value="C:nucleus"/>
    <property type="evidence" value="ECO:0007669"/>
    <property type="project" value="TreeGrafter"/>
</dbReference>
<keyword evidence="2" id="KW-0378">Hydrolase</keyword>
<dbReference type="InterPro" id="IPR027417">
    <property type="entry name" value="P-loop_NTPase"/>
</dbReference>
<dbReference type="HOGENOM" id="CLU_003233_0_0_1"/>
<dbReference type="Pfam" id="PF00176">
    <property type="entry name" value="SNF2-rel_dom"/>
    <property type="match status" value="1"/>
</dbReference>
<dbReference type="InterPro" id="IPR050628">
    <property type="entry name" value="SNF2_RAD54_helicase_TF"/>
</dbReference>
<dbReference type="PROSITE" id="PS51192">
    <property type="entry name" value="HELICASE_ATP_BIND_1"/>
    <property type="match status" value="1"/>
</dbReference>
<evidence type="ECO:0000256" key="3">
    <source>
        <dbReference type="ARBA" id="ARBA00022840"/>
    </source>
</evidence>
<dbReference type="CDD" id="cd18008">
    <property type="entry name" value="DEXDc_SHPRH-like"/>
    <property type="match status" value="1"/>
</dbReference>
<dbReference type="GO" id="GO:0016787">
    <property type="term" value="F:hydrolase activity"/>
    <property type="evidence" value="ECO:0007669"/>
    <property type="project" value="UniProtKB-KW"/>
</dbReference>
<feature type="region of interest" description="Disordered" evidence="4">
    <location>
        <begin position="873"/>
        <end position="924"/>
    </location>
</feature>
<dbReference type="STRING" id="1245528.M3ITF9"/>
<dbReference type="GO" id="GO:0005524">
    <property type="term" value="F:ATP binding"/>
    <property type="evidence" value="ECO:0007669"/>
    <property type="project" value="UniProtKB-KW"/>
</dbReference>
<feature type="domain" description="Helicase ATP-binding" evidence="5">
    <location>
        <begin position="439"/>
        <end position="580"/>
    </location>
</feature>
<feature type="compositionally biased region" description="Basic residues" evidence="4">
    <location>
        <begin position="915"/>
        <end position="924"/>
    </location>
</feature>
<dbReference type="PANTHER" id="PTHR45626">
    <property type="entry name" value="TRANSCRIPTION TERMINATION FACTOR 2-RELATED"/>
    <property type="match status" value="1"/>
</dbReference>
<evidence type="ECO:0000256" key="2">
    <source>
        <dbReference type="ARBA" id="ARBA00022801"/>
    </source>
</evidence>
<organism evidence="6 7">
    <name type="scientific">Candida maltosa (strain Xu316)</name>
    <name type="common">Yeast</name>
    <dbReference type="NCBI Taxonomy" id="1245528"/>
    <lineage>
        <taxon>Eukaryota</taxon>
        <taxon>Fungi</taxon>
        <taxon>Dikarya</taxon>
        <taxon>Ascomycota</taxon>
        <taxon>Saccharomycotina</taxon>
        <taxon>Pichiomycetes</taxon>
        <taxon>Debaryomycetaceae</taxon>
        <taxon>Candida/Lodderomyces clade</taxon>
        <taxon>Candida</taxon>
    </lineage>
</organism>
<evidence type="ECO:0000313" key="6">
    <source>
        <dbReference type="EMBL" id="EMG49871.1"/>
    </source>
</evidence>
<dbReference type="Gene3D" id="3.40.50.10810">
    <property type="entry name" value="Tandem AAA-ATPase domain"/>
    <property type="match status" value="1"/>
</dbReference>
<dbReference type="eggNOG" id="KOG1001">
    <property type="taxonomic scope" value="Eukaryota"/>
</dbReference>
<evidence type="ECO:0000313" key="7">
    <source>
        <dbReference type="Proteomes" id="UP000011777"/>
    </source>
</evidence>